<dbReference type="Proteomes" id="UP000823674">
    <property type="component" value="Chromosome A03"/>
</dbReference>
<reference evidence="1 2" key="1">
    <citation type="submission" date="2021-03" db="EMBL/GenBank/DDBJ databases">
        <authorList>
            <person name="King G.J."/>
            <person name="Bancroft I."/>
            <person name="Baten A."/>
            <person name="Bloomfield J."/>
            <person name="Borpatragohain P."/>
            <person name="He Z."/>
            <person name="Irish N."/>
            <person name="Irwin J."/>
            <person name="Liu K."/>
            <person name="Mauleon R.P."/>
            <person name="Moore J."/>
            <person name="Morris R."/>
            <person name="Ostergaard L."/>
            <person name="Wang B."/>
            <person name="Wells R."/>
        </authorList>
    </citation>
    <scope>NUCLEOTIDE SEQUENCE [LARGE SCALE GENOMIC DNA]</scope>
    <source>
        <strain evidence="1">R-o-18</strain>
        <tissue evidence="1">Leaf</tissue>
    </source>
</reference>
<protein>
    <submittedName>
        <fullName evidence="1">Uncharacterized protein</fullName>
    </submittedName>
</protein>
<keyword evidence="2" id="KW-1185">Reference proteome</keyword>
<accession>A0ABQ7N8J7</accession>
<sequence>MLRSFAKLKQLLKRFFSTFSLFVEYYPEKSFSHSREPFGMAQGGNFSRIYRKVQLKPLKWDGEGEE</sequence>
<organism evidence="1 2">
    <name type="scientific">Brassica rapa subsp. trilocularis</name>
    <dbReference type="NCBI Taxonomy" id="1813537"/>
    <lineage>
        <taxon>Eukaryota</taxon>
        <taxon>Viridiplantae</taxon>
        <taxon>Streptophyta</taxon>
        <taxon>Embryophyta</taxon>
        <taxon>Tracheophyta</taxon>
        <taxon>Spermatophyta</taxon>
        <taxon>Magnoliopsida</taxon>
        <taxon>eudicotyledons</taxon>
        <taxon>Gunneridae</taxon>
        <taxon>Pentapetalae</taxon>
        <taxon>rosids</taxon>
        <taxon>malvids</taxon>
        <taxon>Brassicales</taxon>
        <taxon>Brassicaceae</taxon>
        <taxon>Brassiceae</taxon>
        <taxon>Brassica</taxon>
    </lineage>
</organism>
<evidence type="ECO:0000313" key="1">
    <source>
        <dbReference type="EMBL" id="KAG5407198.1"/>
    </source>
</evidence>
<gene>
    <name evidence="1" type="primary">A03g507670.1_BraROA</name>
    <name evidence="1" type="ORF">IGI04_013317</name>
</gene>
<dbReference type="EMBL" id="JADBGQ010000003">
    <property type="protein sequence ID" value="KAG5407198.1"/>
    <property type="molecule type" value="Genomic_DNA"/>
</dbReference>
<comment type="caution">
    <text evidence="1">The sequence shown here is derived from an EMBL/GenBank/DDBJ whole genome shotgun (WGS) entry which is preliminary data.</text>
</comment>
<name>A0ABQ7N8J7_BRACM</name>
<evidence type="ECO:0000313" key="2">
    <source>
        <dbReference type="Proteomes" id="UP000823674"/>
    </source>
</evidence>
<proteinExistence type="predicted"/>